<dbReference type="PROSITE" id="PS50082">
    <property type="entry name" value="WD_REPEATS_2"/>
    <property type="match status" value="1"/>
</dbReference>
<dbReference type="Pfam" id="PF00400">
    <property type="entry name" value="WD40"/>
    <property type="match status" value="1"/>
</dbReference>
<sequence length="379" mass="42907">MDIEDAPLIYGLELQARCLCPQAAETNYTRFLVATQSLRQENQVHLITFDDENNQLEKTIFPHTSGEVWHISSSCNDVSLFSTCFNHIAGGDIRSGCKLWRLPADQCNETVTDSLNQPNSISEIGELKSDEVRSVSHVLWKPIEDDSQVMSLGSGQMHLWDIMKAEPRLIRVFKLPEKKGHPCPVTNGKWNPHHGAKQFAVATNQHIIGWDVRGDAEAFRIENAHGQLVRDLDFNPNKQYYLVSCGDDCLVKFWDVREPTAPVSVISDEHSHWVWSARFNPFHDQLVLSCGSDSRVVLFNKASLSSEPFGHLMDEDEDDLGSEKEPPKDGLIEIYEEHEDSVYAVEWSSADPWSFASLSYDGRVVINKVPKKVKFDILL</sequence>
<evidence type="ECO:0000256" key="1">
    <source>
        <dbReference type="ARBA" id="ARBA00005672"/>
    </source>
</evidence>
<proteinExistence type="inferred from homology"/>
<feature type="repeat" description="WD" evidence="4">
    <location>
        <begin position="222"/>
        <end position="264"/>
    </location>
</feature>
<keyword evidence="2 4" id="KW-0853">WD repeat</keyword>
<evidence type="ECO:0000313" key="7">
    <source>
        <dbReference type="Proteomes" id="UP001642483"/>
    </source>
</evidence>
<evidence type="ECO:0000313" key="6">
    <source>
        <dbReference type="EMBL" id="CAK8684412.1"/>
    </source>
</evidence>
<dbReference type="PANTHER" id="PTHR14205:SF15">
    <property type="entry name" value="EARP AND GARP COMPLEX-INTERACTING PROTEIN 1"/>
    <property type="match status" value="1"/>
</dbReference>
<dbReference type="SMART" id="SM00320">
    <property type="entry name" value="WD40"/>
    <property type="match status" value="5"/>
</dbReference>
<evidence type="ECO:0000256" key="2">
    <source>
        <dbReference type="ARBA" id="ARBA00022574"/>
    </source>
</evidence>
<dbReference type="Proteomes" id="UP001642483">
    <property type="component" value="Unassembled WGS sequence"/>
</dbReference>
<dbReference type="EMBL" id="CAWYQH010000097">
    <property type="protein sequence ID" value="CAK8684412.1"/>
    <property type="molecule type" value="Genomic_DNA"/>
</dbReference>
<accession>A0ABP0FXV8</accession>
<dbReference type="InterPro" id="IPR019775">
    <property type="entry name" value="WD40_repeat_CS"/>
</dbReference>
<name>A0ABP0FXV8_CLALP</name>
<dbReference type="InterPro" id="IPR040323">
    <property type="entry name" value="EIPR1"/>
</dbReference>
<dbReference type="InterPro" id="IPR015943">
    <property type="entry name" value="WD40/YVTN_repeat-like_dom_sf"/>
</dbReference>
<reference evidence="6 7" key="1">
    <citation type="submission" date="2024-02" db="EMBL/GenBank/DDBJ databases">
        <authorList>
            <person name="Daric V."/>
            <person name="Darras S."/>
        </authorList>
    </citation>
    <scope>NUCLEOTIDE SEQUENCE [LARGE SCALE GENOMIC DNA]</scope>
</reference>
<dbReference type="InterPro" id="IPR001680">
    <property type="entry name" value="WD40_rpt"/>
</dbReference>
<dbReference type="SUPFAM" id="SSF50978">
    <property type="entry name" value="WD40 repeat-like"/>
    <property type="match status" value="1"/>
</dbReference>
<comment type="caution">
    <text evidence="6">The sequence shown here is derived from an EMBL/GenBank/DDBJ whole genome shotgun (WGS) entry which is preliminary data.</text>
</comment>
<evidence type="ECO:0000256" key="4">
    <source>
        <dbReference type="PROSITE-ProRule" id="PRU00221"/>
    </source>
</evidence>
<evidence type="ECO:0000259" key="5">
    <source>
        <dbReference type="Pfam" id="PF23609"/>
    </source>
</evidence>
<organism evidence="6 7">
    <name type="scientific">Clavelina lepadiformis</name>
    <name type="common">Light-bulb sea squirt</name>
    <name type="synonym">Ascidia lepadiformis</name>
    <dbReference type="NCBI Taxonomy" id="159417"/>
    <lineage>
        <taxon>Eukaryota</taxon>
        <taxon>Metazoa</taxon>
        <taxon>Chordata</taxon>
        <taxon>Tunicata</taxon>
        <taxon>Ascidiacea</taxon>
        <taxon>Aplousobranchia</taxon>
        <taxon>Clavelinidae</taxon>
        <taxon>Clavelina</taxon>
    </lineage>
</organism>
<comment type="similarity">
    <text evidence="1">Belongs to the WD repeat EIPR1 family.</text>
</comment>
<protein>
    <recommendedName>
        <fullName evidence="5">EIPR1-like beta-propeller domain-containing protein</fullName>
    </recommendedName>
</protein>
<dbReference type="PROSITE" id="PS50294">
    <property type="entry name" value="WD_REPEATS_REGION"/>
    <property type="match status" value="1"/>
</dbReference>
<dbReference type="PANTHER" id="PTHR14205">
    <property type="entry name" value="WD-REPEAT PROTEIN"/>
    <property type="match status" value="1"/>
</dbReference>
<dbReference type="PROSITE" id="PS00678">
    <property type="entry name" value="WD_REPEATS_1"/>
    <property type="match status" value="1"/>
</dbReference>
<dbReference type="Pfam" id="PF23609">
    <property type="entry name" value="Beta-prop_EIPR1"/>
    <property type="match status" value="1"/>
</dbReference>
<dbReference type="InterPro" id="IPR059104">
    <property type="entry name" value="Beta-prop_EIPR1-like"/>
</dbReference>
<keyword evidence="3" id="KW-0677">Repeat</keyword>
<feature type="domain" description="EIPR1-like beta-propeller" evidence="5">
    <location>
        <begin position="8"/>
        <end position="299"/>
    </location>
</feature>
<dbReference type="Gene3D" id="2.130.10.10">
    <property type="entry name" value="YVTN repeat-like/Quinoprotein amine dehydrogenase"/>
    <property type="match status" value="1"/>
</dbReference>
<evidence type="ECO:0000256" key="3">
    <source>
        <dbReference type="ARBA" id="ARBA00022737"/>
    </source>
</evidence>
<gene>
    <name evidence="6" type="ORF">CVLEPA_LOCUS15398</name>
</gene>
<dbReference type="InterPro" id="IPR036322">
    <property type="entry name" value="WD40_repeat_dom_sf"/>
</dbReference>
<keyword evidence="7" id="KW-1185">Reference proteome</keyword>